<reference evidence="1 2" key="1">
    <citation type="submission" date="2021-04" db="EMBL/GenBank/DDBJ databases">
        <authorList>
            <person name="Pira H."/>
            <person name="Risdian C."/>
            <person name="Wink J."/>
        </authorList>
    </citation>
    <scope>NUCLEOTIDE SEQUENCE [LARGE SCALE GENOMIC DNA]</scope>
    <source>
        <strain evidence="1 2">WH53</strain>
    </source>
</reference>
<keyword evidence="2" id="KW-1185">Reference proteome</keyword>
<dbReference type="RefSeq" id="WP_215822430.1">
    <property type="nucleotide sequence ID" value="NZ_JAGSOY010000167.1"/>
</dbReference>
<gene>
    <name evidence="1" type="ORF">KCG35_24235</name>
</gene>
<proteinExistence type="predicted"/>
<organism evidence="1 2">
    <name type="scientific">Zooshikella harenae</name>
    <dbReference type="NCBI Taxonomy" id="2827238"/>
    <lineage>
        <taxon>Bacteria</taxon>
        <taxon>Pseudomonadati</taxon>
        <taxon>Pseudomonadota</taxon>
        <taxon>Gammaproteobacteria</taxon>
        <taxon>Oceanospirillales</taxon>
        <taxon>Zooshikellaceae</taxon>
        <taxon>Zooshikella</taxon>
    </lineage>
</organism>
<comment type="caution">
    <text evidence="1">The sequence shown here is derived from an EMBL/GenBank/DDBJ whole genome shotgun (WGS) entry which is preliminary data.</text>
</comment>
<evidence type="ECO:0000313" key="1">
    <source>
        <dbReference type="EMBL" id="MBU2714162.1"/>
    </source>
</evidence>
<dbReference type="Proteomes" id="UP000690515">
    <property type="component" value="Unassembled WGS sequence"/>
</dbReference>
<accession>A0ABS5ZLS0</accession>
<protein>
    <submittedName>
        <fullName evidence="1">Uncharacterized protein</fullName>
    </submittedName>
</protein>
<evidence type="ECO:0000313" key="2">
    <source>
        <dbReference type="Proteomes" id="UP000690515"/>
    </source>
</evidence>
<name>A0ABS5ZLS0_9GAMM</name>
<sequence>MVARKKLLSKEVHEAAKARLASYQRGEASIEVSLSGNSGLMAEADVHISGFREGVDGIE</sequence>
<dbReference type="EMBL" id="JAGSOY010000167">
    <property type="protein sequence ID" value="MBU2714162.1"/>
    <property type="molecule type" value="Genomic_DNA"/>
</dbReference>